<dbReference type="Pfam" id="PF07648">
    <property type="entry name" value="Kazal_2"/>
    <property type="match status" value="1"/>
</dbReference>
<evidence type="ECO:0000313" key="3">
    <source>
        <dbReference type="Proteomes" id="UP000504606"/>
    </source>
</evidence>
<gene>
    <name evidence="4" type="primary">LOC113207716</name>
</gene>
<dbReference type="InterPro" id="IPR036058">
    <property type="entry name" value="Kazal_dom_sf"/>
</dbReference>
<feature type="domain" description="Kazal-like" evidence="2">
    <location>
        <begin position="12"/>
        <end position="62"/>
    </location>
</feature>
<dbReference type="SUPFAM" id="SSF100895">
    <property type="entry name" value="Kazal-type serine protease inhibitors"/>
    <property type="match status" value="1"/>
</dbReference>
<proteinExistence type="predicted"/>
<dbReference type="KEGG" id="foc:113207716"/>
<sequence length="205" mass="22154">MLLNAVLAAALLLAAAACPCPPAPAAAEVCGSDLVTYPSQCHLLQCVAVPGLSLKHLGPCSPEDTVSADQLAGGRANQRRTANDTLRKWDSCSEHERQCHRVSCSECGPDDYWCAVMCEWNCDCGCAGFPPARGGLNIGQWKKCYEMRCPGGCKTFCERERGGWSQCRGACELDLRRCRCECLQAHNQNTTTTNTGATQDALDDY</sequence>
<name>A0A6J1SG16_FRAOC</name>
<keyword evidence="1" id="KW-0732">Signal</keyword>
<keyword evidence="3" id="KW-1185">Reference proteome</keyword>
<dbReference type="SMART" id="SM00280">
    <property type="entry name" value="KAZAL"/>
    <property type="match status" value="1"/>
</dbReference>
<organism evidence="3 4">
    <name type="scientific">Frankliniella occidentalis</name>
    <name type="common">Western flower thrips</name>
    <name type="synonym">Euthrips occidentalis</name>
    <dbReference type="NCBI Taxonomy" id="133901"/>
    <lineage>
        <taxon>Eukaryota</taxon>
        <taxon>Metazoa</taxon>
        <taxon>Ecdysozoa</taxon>
        <taxon>Arthropoda</taxon>
        <taxon>Hexapoda</taxon>
        <taxon>Insecta</taxon>
        <taxon>Pterygota</taxon>
        <taxon>Neoptera</taxon>
        <taxon>Paraneoptera</taxon>
        <taxon>Thysanoptera</taxon>
        <taxon>Terebrantia</taxon>
        <taxon>Thripoidea</taxon>
        <taxon>Thripidae</taxon>
        <taxon>Frankliniella</taxon>
    </lineage>
</organism>
<evidence type="ECO:0000256" key="1">
    <source>
        <dbReference type="SAM" id="SignalP"/>
    </source>
</evidence>
<dbReference type="Gene3D" id="3.30.60.30">
    <property type="match status" value="1"/>
</dbReference>
<dbReference type="PROSITE" id="PS51465">
    <property type="entry name" value="KAZAL_2"/>
    <property type="match status" value="1"/>
</dbReference>
<dbReference type="Proteomes" id="UP000504606">
    <property type="component" value="Unplaced"/>
</dbReference>
<dbReference type="RefSeq" id="XP_026280169.1">
    <property type="nucleotide sequence ID" value="XM_026424384.2"/>
</dbReference>
<feature type="chain" id="PRO_5027054749" evidence="1">
    <location>
        <begin position="18"/>
        <end position="205"/>
    </location>
</feature>
<dbReference type="GeneID" id="113207716"/>
<dbReference type="CDD" id="cd00104">
    <property type="entry name" value="KAZAL_FS"/>
    <property type="match status" value="1"/>
</dbReference>
<reference evidence="4" key="1">
    <citation type="submission" date="2025-08" db="UniProtKB">
        <authorList>
            <consortium name="RefSeq"/>
        </authorList>
    </citation>
    <scope>IDENTIFICATION</scope>
    <source>
        <tissue evidence="4">Whole organism</tissue>
    </source>
</reference>
<dbReference type="AlphaFoldDB" id="A0A6J1SG16"/>
<evidence type="ECO:0000259" key="2">
    <source>
        <dbReference type="PROSITE" id="PS51465"/>
    </source>
</evidence>
<dbReference type="InterPro" id="IPR002350">
    <property type="entry name" value="Kazal_dom"/>
</dbReference>
<dbReference type="OrthoDB" id="328123at2759"/>
<feature type="signal peptide" evidence="1">
    <location>
        <begin position="1"/>
        <end position="17"/>
    </location>
</feature>
<evidence type="ECO:0000313" key="4">
    <source>
        <dbReference type="RefSeq" id="XP_026280169.1"/>
    </source>
</evidence>
<protein>
    <submittedName>
        <fullName evidence="4">Agrin-like isoform X1</fullName>
    </submittedName>
</protein>
<accession>A0A6J1SG16</accession>